<gene>
    <name evidence="1" type="ORF">MarDSR_338</name>
</gene>
<name>A0AA96EME2_9VIRU</name>
<sequence>MSVYGPVPTVTTRAFLPRLATAADSITSTTTTIALDPQTEQSYWTRVGDTATIHIHLVGAALPAAAPSTRIYGNFPPLRITPSSALAAQHGVIVPMQYYVAPTLPVGSSAAARIETGFIELGSLLNGAFTPLAANLIGTVGYEFAIDATYAAQ</sequence>
<dbReference type="EMBL" id="OR343189">
    <property type="protein sequence ID" value="WNL50377.1"/>
    <property type="molecule type" value="Genomic_DNA"/>
</dbReference>
<accession>A0AA96EME2</accession>
<evidence type="ECO:0000313" key="1">
    <source>
        <dbReference type="EMBL" id="WNL50377.1"/>
    </source>
</evidence>
<protein>
    <submittedName>
        <fullName evidence="1">Uncharacterized protein</fullName>
    </submittedName>
</protein>
<reference evidence="1" key="1">
    <citation type="submission" date="2023-07" db="EMBL/GenBank/DDBJ databases">
        <authorList>
            <person name="Xia Y."/>
        </authorList>
    </citation>
    <scope>NUCLEOTIDE SEQUENCE</scope>
    <source>
        <strain evidence="1">E</strain>
    </source>
</reference>
<organism evidence="1">
    <name type="scientific">Marseillevirus sp</name>
    <dbReference type="NCBI Taxonomy" id="2809551"/>
    <lineage>
        <taxon>Viruses</taxon>
        <taxon>Varidnaviria</taxon>
        <taxon>Bamfordvirae</taxon>
        <taxon>Nucleocytoviricota</taxon>
        <taxon>Megaviricetes</taxon>
        <taxon>Pimascovirales</taxon>
        <taxon>Pimascovirales incertae sedis</taxon>
        <taxon>Marseilleviridae</taxon>
        <taxon>Marseillevirus</taxon>
    </lineage>
</organism>
<dbReference type="SMR" id="A0AA96EME2"/>
<proteinExistence type="predicted"/>